<proteinExistence type="predicted"/>
<feature type="signal peptide" evidence="1">
    <location>
        <begin position="1"/>
        <end position="26"/>
    </location>
</feature>
<evidence type="ECO:0000313" key="2">
    <source>
        <dbReference type="EMBL" id="GJN92746.1"/>
    </source>
</evidence>
<dbReference type="AlphaFoldDB" id="A0AAV5GJD9"/>
<keyword evidence="1" id="KW-0732">Signal</keyword>
<evidence type="ECO:0008006" key="4">
    <source>
        <dbReference type="Google" id="ProtNLM"/>
    </source>
</evidence>
<comment type="caution">
    <text evidence="2">The sequence shown here is derived from an EMBL/GenBank/DDBJ whole genome shotgun (WGS) entry which is preliminary data.</text>
</comment>
<dbReference type="EMBL" id="BQKY01000012">
    <property type="protein sequence ID" value="GJN92746.1"/>
    <property type="molecule type" value="Genomic_DNA"/>
</dbReference>
<keyword evidence="3" id="KW-1185">Reference proteome</keyword>
<evidence type="ECO:0000256" key="1">
    <source>
        <dbReference type="SAM" id="SignalP"/>
    </source>
</evidence>
<organism evidence="2 3">
    <name type="scientific">Rhodotorula paludigena</name>
    <dbReference type="NCBI Taxonomy" id="86838"/>
    <lineage>
        <taxon>Eukaryota</taxon>
        <taxon>Fungi</taxon>
        <taxon>Dikarya</taxon>
        <taxon>Basidiomycota</taxon>
        <taxon>Pucciniomycotina</taxon>
        <taxon>Microbotryomycetes</taxon>
        <taxon>Sporidiobolales</taxon>
        <taxon>Sporidiobolaceae</taxon>
        <taxon>Rhodotorula</taxon>
    </lineage>
</organism>
<accession>A0AAV5GJD9</accession>
<reference evidence="2 3" key="1">
    <citation type="submission" date="2021-12" db="EMBL/GenBank/DDBJ databases">
        <title>High titer production of polyol ester of fatty acids by Rhodotorula paludigena BS15 towards product separation-free biomass refinery.</title>
        <authorList>
            <person name="Mano J."/>
            <person name="Ono H."/>
            <person name="Tanaka T."/>
            <person name="Naito K."/>
            <person name="Sushida H."/>
            <person name="Ike M."/>
            <person name="Tokuyasu K."/>
            <person name="Kitaoka M."/>
        </authorList>
    </citation>
    <scope>NUCLEOTIDE SEQUENCE [LARGE SCALE GENOMIC DNA]</scope>
    <source>
        <strain evidence="2 3">BS15</strain>
    </source>
</reference>
<name>A0AAV5GJD9_9BASI</name>
<feature type="chain" id="PRO_5043484268" description="Secreted protein" evidence="1">
    <location>
        <begin position="27"/>
        <end position="164"/>
    </location>
</feature>
<sequence>MLARSFSLASLLGLIAVLLCAHQAEAAMAQGSLDLVRDWTMQYDKSTFANTEAFCRKFRAACVDYVGPIGKYGSHHQLDCLFSLPDGKSVQPGPNIHAFCGGIPKMKSGKWDNSSKKTDYTSQLVAKSFAKTVKLVAHPKSVAYCEKFKESHPRYASFTTCDGL</sequence>
<dbReference type="Proteomes" id="UP001342314">
    <property type="component" value="Unassembled WGS sequence"/>
</dbReference>
<protein>
    <recommendedName>
        <fullName evidence="4">Secreted protein</fullName>
    </recommendedName>
</protein>
<evidence type="ECO:0000313" key="3">
    <source>
        <dbReference type="Proteomes" id="UP001342314"/>
    </source>
</evidence>
<gene>
    <name evidence="2" type="ORF">Rhopal_005784-T1</name>
</gene>